<dbReference type="GO" id="GO:0016829">
    <property type="term" value="F:lyase activity"/>
    <property type="evidence" value="ECO:0007669"/>
    <property type="project" value="UniProtKB-KW"/>
</dbReference>
<dbReference type="PANTHER" id="PTHR42905:SF16">
    <property type="entry name" value="CARBOXYPHOSPHONOENOLPYRUVATE PHOSPHONOMUTASE-LIKE PROTEIN (AFU_ORTHOLOGUE AFUA_5G07230)"/>
    <property type="match status" value="1"/>
</dbReference>
<dbReference type="InterPro" id="IPR040442">
    <property type="entry name" value="Pyrv_kinase-like_dom_sf"/>
</dbReference>
<dbReference type="Proteomes" id="UP000317894">
    <property type="component" value="Unassembled WGS sequence"/>
</dbReference>
<dbReference type="Gene3D" id="3.20.20.60">
    <property type="entry name" value="Phosphoenolpyruvate-binding domains"/>
    <property type="match status" value="1"/>
</dbReference>
<dbReference type="OrthoDB" id="9785398at2"/>
<keyword evidence="1" id="KW-0670">Pyruvate</keyword>
<dbReference type="Pfam" id="PF13714">
    <property type="entry name" value="PEP_mutase"/>
    <property type="match status" value="1"/>
</dbReference>
<comment type="caution">
    <text evidence="1">The sequence shown here is derived from an EMBL/GenBank/DDBJ whole genome shotgun (WGS) entry which is preliminary data.</text>
</comment>
<dbReference type="InterPro" id="IPR039556">
    <property type="entry name" value="ICL/PEPM"/>
</dbReference>
<gene>
    <name evidence="1" type="ORF">FMM06_13575</name>
</gene>
<dbReference type="RefSeq" id="WP_144237918.1">
    <property type="nucleotide sequence ID" value="NZ_VJWA01000002.1"/>
</dbReference>
<keyword evidence="2" id="KW-1185">Reference proteome</keyword>
<proteinExistence type="predicted"/>
<reference evidence="1 2" key="1">
    <citation type="submission" date="2019-07" db="EMBL/GenBank/DDBJ databases">
        <title>Novel species isolated from glacier.</title>
        <authorList>
            <person name="Liu Q."/>
            <person name="Xin Y.-H."/>
        </authorList>
    </citation>
    <scope>NUCLEOTIDE SEQUENCE [LARGE SCALE GENOMIC DNA]</scope>
    <source>
        <strain evidence="1 2">LB1R16</strain>
    </source>
</reference>
<evidence type="ECO:0000313" key="1">
    <source>
        <dbReference type="EMBL" id="TRW14712.1"/>
    </source>
</evidence>
<sequence length="264" mass="26683">MSVAEFRALHDGPAPLILVNAWDAGSAKLMASLGAKAIATTSAAVAWAHGWPDGDTMPWELLLTSLRAIVGAVDVPVSADVEGGFSDDPAAVADLVAAVVDTGAVGINIEDGSSPPDLLCAKIASIRSRCGDALFVNARTDVYLRGLAAPDARLTETQRRAKLYTAAGADGLFVPGVTDEYDIATLAAGTALPLNVLARPGLPGALALSALGVRRLSAGSGVAEAAWAAVRAKATAFLSDGDSDALCEGGGNYSTINALMTARA</sequence>
<dbReference type="AlphaFoldDB" id="A0A552U920"/>
<name>A0A552U920_9SPHN</name>
<dbReference type="PANTHER" id="PTHR42905">
    <property type="entry name" value="PHOSPHOENOLPYRUVATE CARBOXYLASE"/>
    <property type="match status" value="1"/>
</dbReference>
<dbReference type="InterPro" id="IPR015813">
    <property type="entry name" value="Pyrv/PenolPyrv_kinase-like_dom"/>
</dbReference>
<evidence type="ECO:0000313" key="2">
    <source>
        <dbReference type="Proteomes" id="UP000317894"/>
    </source>
</evidence>
<organism evidence="1 2">
    <name type="scientific">Glacieibacterium frigidum</name>
    <dbReference type="NCBI Taxonomy" id="2593303"/>
    <lineage>
        <taxon>Bacteria</taxon>
        <taxon>Pseudomonadati</taxon>
        <taxon>Pseudomonadota</taxon>
        <taxon>Alphaproteobacteria</taxon>
        <taxon>Sphingomonadales</taxon>
        <taxon>Sphingosinicellaceae</taxon>
        <taxon>Glacieibacterium</taxon>
    </lineage>
</organism>
<accession>A0A552U920</accession>
<keyword evidence="1" id="KW-0456">Lyase</keyword>
<protein>
    <submittedName>
        <fullName evidence="1">Isocitrate lyase/phosphoenolpyruvate mutase family protein</fullName>
    </submittedName>
</protein>
<dbReference type="EMBL" id="VJWA01000002">
    <property type="protein sequence ID" value="TRW14712.1"/>
    <property type="molecule type" value="Genomic_DNA"/>
</dbReference>
<dbReference type="SUPFAM" id="SSF51621">
    <property type="entry name" value="Phosphoenolpyruvate/pyruvate domain"/>
    <property type="match status" value="1"/>
</dbReference>
<dbReference type="CDD" id="cd00377">
    <property type="entry name" value="ICL_PEPM"/>
    <property type="match status" value="1"/>
</dbReference>